<protein>
    <submittedName>
        <fullName evidence="3">Flavoredoxin</fullName>
    </submittedName>
</protein>
<feature type="domain" description="ABM" evidence="2">
    <location>
        <begin position="44"/>
        <end position="137"/>
    </location>
</feature>
<gene>
    <name evidence="3" type="ORF">ACPOL_1378</name>
</gene>
<keyword evidence="4" id="KW-1185">Reference proteome</keyword>
<dbReference type="InterPro" id="IPR050744">
    <property type="entry name" value="AI-2_Isomerase_LsrG"/>
</dbReference>
<dbReference type="AlphaFoldDB" id="A0A2Z5FWD4"/>
<dbReference type="Gene3D" id="3.30.70.100">
    <property type="match status" value="1"/>
</dbReference>
<evidence type="ECO:0000313" key="3">
    <source>
        <dbReference type="EMBL" id="AXC10726.1"/>
    </source>
</evidence>
<keyword evidence="1" id="KW-0812">Transmembrane</keyword>
<evidence type="ECO:0000259" key="2">
    <source>
        <dbReference type="PROSITE" id="PS51725"/>
    </source>
</evidence>
<feature type="transmembrane region" description="Helical" evidence="1">
    <location>
        <begin position="12"/>
        <end position="32"/>
    </location>
</feature>
<evidence type="ECO:0000313" key="4">
    <source>
        <dbReference type="Proteomes" id="UP000253606"/>
    </source>
</evidence>
<dbReference type="EMBL" id="CP030840">
    <property type="protein sequence ID" value="AXC10726.1"/>
    <property type="molecule type" value="Genomic_DNA"/>
</dbReference>
<evidence type="ECO:0000256" key="1">
    <source>
        <dbReference type="SAM" id="Phobius"/>
    </source>
</evidence>
<reference evidence="3 4" key="1">
    <citation type="journal article" date="2018" name="Front. Microbiol.">
        <title>Hydrolytic Capabilities as a Key to Environmental Success: Chitinolytic and Cellulolytic Acidobacteria From Acidic Sub-arctic Soils and Boreal Peatlands.</title>
        <authorList>
            <person name="Belova S.E."/>
            <person name="Ravin N.V."/>
            <person name="Pankratov T.A."/>
            <person name="Rakitin A.L."/>
            <person name="Ivanova A.A."/>
            <person name="Beletsky A.V."/>
            <person name="Mardanov A.V."/>
            <person name="Sinninghe Damste J.S."/>
            <person name="Dedysh S.N."/>
        </authorList>
    </citation>
    <scope>NUCLEOTIDE SEQUENCE [LARGE SCALE GENOMIC DNA]</scope>
    <source>
        <strain evidence="3 4">SBC82</strain>
    </source>
</reference>
<dbReference type="PANTHER" id="PTHR33336">
    <property type="entry name" value="QUINOL MONOOXYGENASE YGIN-RELATED"/>
    <property type="match status" value="1"/>
</dbReference>
<dbReference type="InterPro" id="IPR011008">
    <property type="entry name" value="Dimeric_a/b-barrel"/>
</dbReference>
<dbReference type="PROSITE" id="PS51725">
    <property type="entry name" value="ABM"/>
    <property type="match status" value="1"/>
</dbReference>
<dbReference type="InterPro" id="IPR007138">
    <property type="entry name" value="ABM_dom"/>
</dbReference>
<name>A0A2Z5FWD4_9BACT</name>
<dbReference type="PANTHER" id="PTHR33336:SF3">
    <property type="entry name" value="ABM DOMAIN-CONTAINING PROTEIN"/>
    <property type="match status" value="1"/>
</dbReference>
<organism evidence="3 4">
    <name type="scientific">Acidisarcina polymorpha</name>
    <dbReference type="NCBI Taxonomy" id="2211140"/>
    <lineage>
        <taxon>Bacteria</taxon>
        <taxon>Pseudomonadati</taxon>
        <taxon>Acidobacteriota</taxon>
        <taxon>Terriglobia</taxon>
        <taxon>Terriglobales</taxon>
        <taxon>Acidobacteriaceae</taxon>
        <taxon>Acidisarcina</taxon>
    </lineage>
</organism>
<dbReference type="Proteomes" id="UP000253606">
    <property type="component" value="Chromosome"/>
</dbReference>
<keyword evidence="1" id="KW-0472">Membrane</keyword>
<keyword evidence="1" id="KW-1133">Transmembrane helix</keyword>
<dbReference type="Pfam" id="PF03992">
    <property type="entry name" value="ABM"/>
    <property type="match status" value="1"/>
</dbReference>
<proteinExistence type="predicted"/>
<dbReference type="SUPFAM" id="SSF54909">
    <property type="entry name" value="Dimeric alpha+beta barrel"/>
    <property type="match status" value="1"/>
</dbReference>
<dbReference type="GO" id="GO:0003824">
    <property type="term" value="F:catalytic activity"/>
    <property type="evidence" value="ECO:0007669"/>
    <property type="project" value="TreeGrafter"/>
</dbReference>
<sequence length="143" mass="16273">MVPGLIHGSIHGSILGLILGLTLISSCFFWAIRRGYSEQKEDRIVRIAELEIYPDQLSAYRAALEEEIDASIRIEPGVLTLNAVSIKDHPEQVWLFETYRDAASYQAHLQSAHFKKYKQQTQQMVKSLTLIETDPILLGSKFR</sequence>
<accession>A0A2Z5FWD4</accession>
<dbReference type="KEGG" id="abas:ACPOL_1378"/>